<feature type="transmembrane region" description="Helical" evidence="1">
    <location>
        <begin position="443"/>
        <end position="460"/>
    </location>
</feature>
<feature type="transmembrane region" description="Helical" evidence="1">
    <location>
        <begin position="39"/>
        <end position="57"/>
    </location>
</feature>
<dbReference type="Pfam" id="PF19484">
    <property type="entry name" value="DUF6020"/>
    <property type="match status" value="1"/>
</dbReference>
<feature type="transmembrane region" description="Helical" evidence="1">
    <location>
        <begin position="143"/>
        <end position="167"/>
    </location>
</feature>
<evidence type="ECO:0000313" key="3">
    <source>
        <dbReference type="Proteomes" id="UP000633365"/>
    </source>
</evidence>
<organism evidence="2 3">
    <name type="scientific">Ruminococcus difficilis</name>
    <dbReference type="NCBI Taxonomy" id="2763069"/>
    <lineage>
        <taxon>Bacteria</taxon>
        <taxon>Bacillati</taxon>
        <taxon>Bacillota</taxon>
        <taxon>Clostridia</taxon>
        <taxon>Eubacteriales</taxon>
        <taxon>Oscillospiraceae</taxon>
        <taxon>Ruminococcus</taxon>
    </lineage>
</organism>
<feature type="transmembrane region" description="Helical" evidence="1">
    <location>
        <begin position="78"/>
        <end position="98"/>
    </location>
</feature>
<dbReference type="RefSeq" id="WP_201428436.1">
    <property type="nucleotide sequence ID" value="NZ_JAEQMG010000149.1"/>
</dbReference>
<feature type="transmembrane region" description="Helical" evidence="1">
    <location>
        <begin position="266"/>
        <end position="288"/>
    </location>
</feature>
<keyword evidence="1" id="KW-1133">Transmembrane helix</keyword>
<proteinExistence type="predicted"/>
<dbReference type="Proteomes" id="UP000633365">
    <property type="component" value="Unassembled WGS sequence"/>
</dbReference>
<feature type="transmembrane region" description="Helical" evidence="1">
    <location>
        <begin position="229"/>
        <end position="260"/>
    </location>
</feature>
<keyword evidence="1" id="KW-0472">Membrane</keyword>
<keyword evidence="1" id="KW-0812">Transmembrane</keyword>
<evidence type="ECO:0000313" key="2">
    <source>
        <dbReference type="EMBL" id="MBK6089728.1"/>
    </source>
</evidence>
<accession>A0A934WTM0</accession>
<dbReference type="EMBL" id="JAEQMG010000149">
    <property type="protein sequence ID" value="MBK6089728.1"/>
    <property type="molecule type" value="Genomic_DNA"/>
</dbReference>
<protein>
    <submittedName>
        <fullName evidence="2">Uncharacterized protein</fullName>
    </submittedName>
</protein>
<reference evidence="2" key="1">
    <citation type="submission" date="2021-01" db="EMBL/GenBank/DDBJ databases">
        <title>Genome public.</title>
        <authorList>
            <person name="Liu C."/>
            <person name="Sun Q."/>
        </authorList>
    </citation>
    <scope>NUCLEOTIDE SEQUENCE</scope>
    <source>
        <strain evidence="2">M6</strain>
    </source>
</reference>
<gene>
    <name evidence="2" type="ORF">JKK62_13945</name>
</gene>
<keyword evidence="3" id="KW-1185">Reference proteome</keyword>
<evidence type="ECO:0000256" key="1">
    <source>
        <dbReference type="SAM" id="Phobius"/>
    </source>
</evidence>
<feature type="transmembrane region" description="Helical" evidence="1">
    <location>
        <begin position="199"/>
        <end position="217"/>
    </location>
</feature>
<comment type="caution">
    <text evidence="2">The sequence shown here is derived from an EMBL/GenBank/DDBJ whole genome shotgun (WGS) entry which is preliminary data.</text>
</comment>
<dbReference type="InterPro" id="IPR046062">
    <property type="entry name" value="DUF6020"/>
</dbReference>
<name>A0A934WTM0_9FIRM</name>
<feature type="transmembrane region" description="Helical" evidence="1">
    <location>
        <begin position="7"/>
        <end position="24"/>
    </location>
</feature>
<sequence>MKKIFRYLQGIPGIILILYVQFILSADIYLSELTDATKAWLYVIVLIGALILCPALIRLFRRFSIRYKATLTTKRNKIIWFSVFFVISAAVFGFYYAAEYPGAFSADSITQYAQAMTGEYNNWHPVLHTLLGFKLPLTLTGGWAGSVVLFQLILFAFAAAYAAYTILRHSNIPYAALSLAFILFSPVTAAISVYPWKDIPFAIMTLLAASYAANTYFTKGEWLKKRSHIVAVIVVLVLATVFRHNAILFTLPMLIAMLLYLKRKAAIITAVCFAAAIILIEGPLYAALNVTQPGDRAEEMLGVPVAVIGTVAKKNPNALDQETKQFIYSVAPPETWAKNYVIGNFNTVKFVPGTNYHKITEAGAPKVIGYMFKCFAKAPKEAFAGLIGATDMVYTVSGDDSCWSDVRPGVVGNQYNIKYHGDQTAKGVVSFIFDRLNTFMRWIFWYVGAMNLLLITAALARFKPRKSEWKRILPVLSMLMYNFGTMLVLSGDEIRLFYFTFPVTPVLFLLVMREERKTSASDCEKAPAIPEKVQSDEASVINAQTKAAQN</sequence>
<feature type="transmembrane region" description="Helical" evidence="1">
    <location>
        <begin position="174"/>
        <end position="193"/>
    </location>
</feature>
<dbReference type="AlphaFoldDB" id="A0A934WTM0"/>
<feature type="transmembrane region" description="Helical" evidence="1">
    <location>
        <begin position="496"/>
        <end position="512"/>
    </location>
</feature>